<keyword evidence="1" id="KW-1133">Transmembrane helix</keyword>
<keyword evidence="3" id="KW-1185">Reference proteome</keyword>
<organism evidence="2 3">
    <name type="scientific">Pacificispira spongiicola</name>
    <dbReference type="NCBI Taxonomy" id="2729598"/>
    <lineage>
        <taxon>Bacteria</taxon>
        <taxon>Pseudomonadati</taxon>
        <taxon>Pseudomonadota</taxon>
        <taxon>Alphaproteobacteria</taxon>
        <taxon>Rhodospirillales</taxon>
        <taxon>Rhodospirillaceae</taxon>
        <taxon>Pacificispira</taxon>
    </lineage>
</organism>
<proteinExistence type="predicted"/>
<feature type="transmembrane region" description="Helical" evidence="1">
    <location>
        <begin position="132"/>
        <end position="150"/>
    </location>
</feature>
<name>A0A7Y0DWU9_9PROT</name>
<accession>A0A7Y0DWU9</accession>
<dbReference type="Proteomes" id="UP000539372">
    <property type="component" value="Unassembled WGS sequence"/>
</dbReference>
<keyword evidence="2" id="KW-0969">Cilium</keyword>
<keyword evidence="1" id="KW-0812">Transmembrane</keyword>
<feature type="transmembrane region" description="Helical" evidence="1">
    <location>
        <begin position="7"/>
        <end position="26"/>
    </location>
</feature>
<keyword evidence="2" id="KW-0282">Flagellum</keyword>
<evidence type="ECO:0000313" key="3">
    <source>
        <dbReference type="Proteomes" id="UP000539372"/>
    </source>
</evidence>
<keyword evidence="2" id="KW-0966">Cell projection</keyword>
<feature type="transmembrane region" description="Helical" evidence="1">
    <location>
        <begin position="38"/>
        <end position="62"/>
    </location>
</feature>
<protein>
    <submittedName>
        <fullName evidence="2">Flagellar motor protein MotA</fullName>
    </submittedName>
</protein>
<evidence type="ECO:0000313" key="2">
    <source>
        <dbReference type="EMBL" id="NMM42963.1"/>
    </source>
</evidence>
<sequence length="384" mass="41223">MSTPTPFLLRMGIFLMLVAIGCFLILPALEHAFVSNVVINGVILGALLVGIVHAFRTVIVLYSETSWIQHFRMSYEAGYQPSSKPPRLLASAATMLSKRSERGQMHISAGGMQTILDGVSTRLDESRETGRYLVGLLVFLGLLGTFWGLLETVRSVGGVIGSLNIGSENVAGAFENLKQGLQTPLSGMGTAFASSLFGLAGSLILGFLGLQSGQAQNRFYNELEDWLSGLTRLSSGSIGGDGDQSVPAYIQALLEQTADSLESLQRTMARAEETRLTSHNDFVQLNDKLAILAETMRTEHDLMAKLAEGQKALKDALVKIADGSGKTAGDADAGRHLRNIDTQMVRLIEESSRGRADMVQELRSELRILARTIAATKDGGHGGA</sequence>
<gene>
    <name evidence="2" type="ORF">HH303_00635</name>
</gene>
<reference evidence="2 3" key="1">
    <citation type="submission" date="2020-04" db="EMBL/GenBank/DDBJ databases">
        <title>Rhodospirillaceae bacterium KN72 isolated from deep sea.</title>
        <authorList>
            <person name="Zhang D.-C."/>
        </authorList>
    </citation>
    <scope>NUCLEOTIDE SEQUENCE [LARGE SCALE GENOMIC DNA]</scope>
    <source>
        <strain evidence="2 3">KN72</strain>
    </source>
</reference>
<comment type="caution">
    <text evidence="2">The sequence shown here is derived from an EMBL/GenBank/DDBJ whole genome shotgun (WGS) entry which is preliminary data.</text>
</comment>
<keyword evidence="1" id="KW-0472">Membrane</keyword>
<dbReference type="RefSeq" id="WP_169623275.1">
    <property type="nucleotide sequence ID" value="NZ_JABBNT010000001.1"/>
</dbReference>
<evidence type="ECO:0000256" key="1">
    <source>
        <dbReference type="SAM" id="Phobius"/>
    </source>
</evidence>
<dbReference type="EMBL" id="JABBNT010000001">
    <property type="protein sequence ID" value="NMM42963.1"/>
    <property type="molecule type" value="Genomic_DNA"/>
</dbReference>
<feature type="transmembrane region" description="Helical" evidence="1">
    <location>
        <begin position="191"/>
        <end position="210"/>
    </location>
</feature>
<dbReference type="AlphaFoldDB" id="A0A7Y0DWU9"/>